<feature type="transmembrane region" description="Helical" evidence="13">
    <location>
        <begin position="183"/>
        <end position="202"/>
    </location>
</feature>
<dbReference type="PANTHER" id="PTHR47354">
    <property type="entry name" value="NADH OXIDOREDUCTASE HCR"/>
    <property type="match status" value="1"/>
</dbReference>
<dbReference type="Gene3D" id="3.40.50.80">
    <property type="entry name" value="Nucleotide-binding domain of ferredoxin-NADP reductase (FNR) module"/>
    <property type="match status" value="1"/>
</dbReference>
<dbReference type="GO" id="GO:0016020">
    <property type="term" value="C:membrane"/>
    <property type="evidence" value="ECO:0007669"/>
    <property type="project" value="UniProtKB-SubCell"/>
</dbReference>
<evidence type="ECO:0000256" key="7">
    <source>
        <dbReference type="ARBA" id="ARBA00022827"/>
    </source>
</evidence>
<dbReference type="Gene3D" id="2.40.30.10">
    <property type="entry name" value="Translation factors"/>
    <property type="match status" value="1"/>
</dbReference>
<dbReference type="InterPro" id="IPR017938">
    <property type="entry name" value="Riboflavin_synthase-like_b-brl"/>
</dbReference>
<comment type="cofactor">
    <cofactor evidence="1">
        <name>FAD</name>
        <dbReference type="ChEBI" id="CHEBI:57692"/>
    </cofactor>
</comment>
<dbReference type="GO" id="GO:0051537">
    <property type="term" value="F:2 iron, 2 sulfur cluster binding"/>
    <property type="evidence" value="ECO:0007669"/>
    <property type="project" value="UniProtKB-KW"/>
</dbReference>
<keyword evidence="8 13" id="KW-1133">Transmembrane helix</keyword>
<dbReference type="GO" id="GO:0050660">
    <property type="term" value="F:flavin adenine dinucleotide binding"/>
    <property type="evidence" value="ECO:0007669"/>
    <property type="project" value="TreeGrafter"/>
</dbReference>
<keyword evidence="11" id="KW-0411">Iron-sulfur</keyword>
<feature type="transmembrane region" description="Helical" evidence="13">
    <location>
        <begin position="130"/>
        <end position="147"/>
    </location>
</feature>
<dbReference type="PROSITE" id="PS51384">
    <property type="entry name" value="FAD_FR"/>
    <property type="match status" value="1"/>
</dbReference>
<feature type="transmembrane region" description="Helical" evidence="13">
    <location>
        <begin position="78"/>
        <end position="100"/>
    </location>
</feature>
<evidence type="ECO:0000256" key="10">
    <source>
        <dbReference type="ARBA" id="ARBA00023004"/>
    </source>
</evidence>
<gene>
    <name evidence="15" type="ORF">CW360_00245</name>
</gene>
<keyword evidence="4 13" id="KW-0812">Transmembrane</keyword>
<proteinExistence type="predicted"/>
<dbReference type="GO" id="GO:0046872">
    <property type="term" value="F:metal ion binding"/>
    <property type="evidence" value="ECO:0007669"/>
    <property type="project" value="UniProtKB-KW"/>
</dbReference>
<dbReference type="AlphaFoldDB" id="A0A2I0CV52"/>
<evidence type="ECO:0000256" key="11">
    <source>
        <dbReference type="ARBA" id="ARBA00023014"/>
    </source>
</evidence>
<dbReference type="Pfam" id="PF01794">
    <property type="entry name" value="Ferric_reduct"/>
    <property type="match status" value="1"/>
</dbReference>
<keyword evidence="12 13" id="KW-0472">Membrane</keyword>
<dbReference type="InterPro" id="IPR013112">
    <property type="entry name" value="FAD-bd_8"/>
</dbReference>
<dbReference type="InterPro" id="IPR013130">
    <property type="entry name" value="Fe3_Rdtase_TM_dom"/>
</dbReference>
<comment type="subcellular location">
    <subcellularLocation>
        <location evidence="2">Membrane</location>
        <topology evidence="2">Multi-pass membrane protein</topology>
    </subcellularLocation>
</comment>
<reference evidence="16" key="1">
    <citation type="submission" date="2017-12" db="EMBL/GenBank/DDBJ databases">
        <authorList>
            <person name="Yu X.-Y."/>
        </authorList>
    </citation>
    <scope>NUCLEOTIDE SEQUENCE [LARGE SCALE GENOMIC DNA]</scope>
    <source>
        <strain evidence="16">ZYSR67-Z</strain>
    </source>
</reference>
<keyword evidence="9" id="KW-0560">Oxidoreductase</keyword>
<dbReference type="EMBL" id="PIYS01000001">
    <property type="protein sequence ID" value="PKF73347.1"/>
    <property type="molecule type" value="Genomic_DNA"/>
</dbReference>
<evidence type="ECO:0000256" key="12">
    <source>
        <dbReference type="ARBA" id="ARBA00023136"/>
    </source>
</evidence>
<evidence type="ECO:0000256" key="5">
    <source>
        <dbReference type="ARBA" id="ARBA00022714"/>
    </source>
</evidence>
<dbReference type="RefSeq" id="WP_101192339.1">
    <property type="nucleotide sequence ID" value="NZ_PIYS01000001.1"/>
</dbReference>
<dbReference type="SUPFAM" id="SSF52343">
    <property type="entry name" value="Ferredoxin reductase-like, C-terminal NADP-linked domain"/>
    <property type="match status" value="1"/>
</dbReference>
<sequence>MRSISVIASLLLAAWLYSLGMGPGAAWLDVWWWRREAILFSGVLSFTLMAWLMLLAMRPAWLEQRMGGLDRLYRMHRLAGYWAIGLGFAHYLLELAGPLLDMLVPHPGKGPKVERLFEAWRDSAKDLGEWSIWLLGLLLVLTLWQRFPYHLWRYAHRLLAPLFLLFAFHGVVLAPDNYWRQPLGLLIAASALLGSICALYSLTRRIGQSRRHTGQIVAMRALADDVLEITCQLQGHWRHQPGQFAFIDFGGAEGAHPFTLSAADTGNACVRVAIKALGDHTRHLQHTLQVGQAVQVEGPYGAFTLPSAQLPNQHWIAAGIGVTPFLAWLEALQGQPERAPQATLHYCVRNPAEDLFGQRLAQLCSGLPSIRLQVHYSDLQGPLDGSTLLSEHPQGWPHLWFCGPQGLAEHLRRGLRQAGMPLAQFHQEAFRMR</sequence>
<protein>
    <submittedName>
        <fullName evidence="15">Reductase</fullName>
    </submittedName>
</protein>
<evidence type="ECO:0000256" key="2">
    <source>
        <dbReference type="ARBA" id="ARBA00004141"/>
    </source>
</evidence>
<evidence type="ECO:0000256" key="1">
    <source>
        <dbReference type="ARBA" id="ARBA00001974"/>
    </source>
</evidence>
<evidence type="ECO:0000256" key="3">
    <source>
        <dbReference type="ARBA" id="ARBA00022630"/>
    </source>
</evidence>
<evidence type="ECO:0000259" key="14">
    <source>
        <dbReference type="PROSITE" id="PS51384"/>
    </source>
</evidence>
<keyword evidence="3" id="KW-0285">Flavoprotein</keyword>
<keyword evidence="10" id="KW-0408">Iron</keyword>
<dbReference type="InterPro" id="IPR017927">
    <property type="entry name" value="FAD-bd_FR_type"/>
</dbReference>
<keyword evidence="5" id="KW-0001">2Fe-2S</keyword>
<dbReference type="SUPFAM" id="SSF63380">
    <property type="entry name" value="Riboflavin synthase domain-like"/>
    <property type="match status" value="1"/>
</dbReference>
<dbReference type="Pfam" id="PF08022">
    <property type="entry name" value="FAD_binding_8"/>
    <property type="match status" value="1"/>
</dbReference>
<evidence type="ECO:0000313" key="16">
    <source>
        <dbReference type="Proteomes" id="UP000242861"/>
    </source>
</evidence>
<organism evidence="15 16">
    <name type="scientific">Pseudomonas fluvialis</name>
    <dbReference type="NCBI Taxonomy" id="1793966"/>
    <lineage>
        <taxon>Bacteria</taxon>
        <taxon>Pseudomonadati</taxon>
        <taxon>Pseudomonadota</taxon>
        <taxon>Gammaproteobacteria</taxon>
        <taxon>Pseudomonadales</taxon>
        <taxon>Pseudomonadaceae</taxon>
        <taxon>Pseudomonas</taxon>
    </lineage>
</organism>
<dbReference type="Proteomes" id="UP000242861">
    <property type="component" value="Unassembled WGS sequence"/>
</dbReference>
<accession>A0A2I0CV52</accession>
<evidence type="ECO:0000313" key="15">
    <source>
        <dbReference type="EMBL" id="PKF73347.1"/>
    </source>
</evidence>
<evidence type="ECO:0000256" key="4">
    <source>
        <dbReference type="ARBA" id="ARBA00022692"/>
    </source>
</evidence>
<feature type="transmembrane region" description="Helical" evidence="13">
    <location>
        <begin position="154"/>
        <end position="171"/>
    </location>
</feature>
<dbReference type="PANTHER" id="PTHR47354:SF8">
    <property type="entry name" value="1,2-PHENYLACETYL-COA EPOXIDASE, SUBUNIT E"/>
    <property type="match status" value="1"/>
</dbReference>
<dbReference type="InterPro" id="IPR039261">
    <property type="entry name" value="FNR_nucleotide-bd"/>
</dbReference>
<evidence type="ECO:0000256" key="9">
    <source>
        <dbReference type="ARBA" id="ARBA00023002"/>
    </source>
</evidence>
<feature type="domain" description="FAD-binding FR-type" evidence="14">
    <location>
        <begin position="209"/>
        <end position="306"/>
    </location>
</feature>
<keyword evidence="7" id="KW-0274">FAD</keyword>
<dbReference type="InterPro" id="IPR050415">
    <property type="entry name" value="MRET"/>
</dbReference>
<keyword evidence="6" id="KW-0479">Metal-binding</keyword>
<evidence type="ECO:0000256" key="8">
    <source>
        <dbReference type="ARBA" id="ARBA00022989"/>
    </source>
</evidence>
<feature type="transmembrane region" description="Helical" evidence="13">
    <location>
        <begin position="38"/>
        <end position="57"/>
    </location>
</feature>
<evidence type="ECO:0000256" key="13">
    <source>
        <dbReference type="SAM" id="Phobius"/>
    </source>
</evidence>
<dbReference type="GO" id="GO:0016491">
    <property type="term" value="F:oxidoreductase activity"/>
    <property type="evidence" value="ECO:0007669"/>
    <property type="project" value="UniProtKB-KW"/>
</dbReference>
<comment type="caution">
    <text evidence="15">The sequence shown here is derived from an EMBL/GenBank/DDBJ whole genome shotgun (WGS) entry which is preliminary data.</text>
</comment>
<evidence type="ECO:0000256" key="6">
    <source>
        <dbReference type="ARBA" id="ARBA00022723"/>
    </source>
</evidence>
<name>A0A2I0CV52_9PSED</name>
<dbReference type="CDD" id="cd06198">
    <property type="entry name" value="FNR_like_3"/>
    <property type="match status" value="1"/>
</dbReference>